<dbReference type="EMBL" id="CP016540">
    <property type="protein sequence ID" value="ANU26295.1"/>
    <property type="molecule type" value="Genomic_DNA"/>
</dbReference>
<dbReference type="STRING" id="1302659.I858_004515"/>
<gene>
    <name evidence="1" type="ORF">I858_004515</name>
</gene>
<dbReference type="AlphaFoldDB" id="A0A1B1RZE3"/>
<organism evidence="1 2">
    <name type="scientific">Planococcus versutus</name>
    <dbReference type="NCBI Taxonomy" id="1302659"/>
    <lineage>
        <taxon>Bacteria</taxon>
        <taxon>Bacillati</taxon>
        <taxon>Bacillota</taxon>
        <taxon>Bacilli</taxon>
        <taxon>Bacillales</taxon>
        <taxon>Caryophanaceae</taxon>
        <taxon>Planococcus</taxon>
    </lineage>
</organism>
<dbReference type="Proteomes" id="UP000053354">
    <property type="component" value="Chromosome"/>
</dbReference>
<evidence type="ECO:0000313" key="1">
    <source>
        <dbReference type="EMBL" id="ANU26295.1"/>
    </source>
</evidence>
<reference evidence="1" key="1">
    <citation type="submission" date="2016-10" db="EMBL/GenBank/DDBJ databases">
        <authorList>
            <person name="See-Too W.S."/>
        </authorList>
    </citation>
    <scope>NUCLEOTIDE SEQUENCE</scope>
    <source>
        <strain evidence="1">L10.15</strain>
    </source>
</reference>
<evidence type="ECO:0000313" key="2">
    <source>
        <dbReference type="Proteomes" id="UP000053354"/>
    </source>
</evidence>
<dbReference type="KEGG" id="pll:I858_004515"/>
<keyword evidence="2" id="KW-1185">Reference proteome</keyword>
<name>A0A1B1RZE3_9BACL</name>
<sequence>MAFHDADEMELFTLEFTKNLYSTYTRLREEDPVHQVRFPDGKLVINSASLGATQFPNNLYS</sequence>
<accession>A0A1B1RZE3</accession>
<protein>
    <submittedName>
        <fullName evidence="1">Uncharacterized protein</fullName>
    </submittedName>
</protein>
<proteinExistence type="predicted"/>
<dbReference type="Gene3D" id="3.30.43.20">
    <property type="match status" value="1"/>
</dbReference>